<comment type="caution">
    <text evidence="2">The sequence shown here is derived from an EMBL/GenBank/DDBJ whole genome shotgun (WGS) entry which is preliminary data.</text>
</comment>
<feature type="region of interest" description="Disordered" evidence="1">
    <location>
        <begin position="13"/>
        <end position="34"/>
    </location>
</feature>
<evidence type="ECO:0000313" key="3">
    <source>
        <dbReference type="Proteomes" id="UP001187343"/>
    </source>
</evidence>
<name>A0AA88TWQ1_9TELE</name>
<sequence>MVDAESLRGLTWGLPSSLPSTRPRAGGTERVKGHRSMRSTGPVLLSFSLRPANDAFAEIVWAGSEPHICIIRFELLQIAWFFWDVCDLWRRPRYKKQRTPLPEGSKSNQSVTRFFEEWKVGKESKQIFRTRDSMFYS</sequence>
<proteinExistence type="predicted"/>
<organism evidence="2 3">
    <name type="scientific">Cirrhinus molitorella</name>
    <name type="common">mud carp</name>
    <dbReference type="NCBI Taxonomy" id="172907"/>
    <lineage>
        <taxon>Eukaryota</taxon>
        <taxon>Metazoa</taxon>
        <taxon>Chordata</taxon>
        <taxon>Craniata</taxon>
        <taxon>Vertebrata</taxon>
        <taxon>Euteleostomi</taxon>
        <taxon>Actinopterygii</taxon>
        <taxon>Neopterygii</taxon>
        <taxon>Teleostei</taxon>
        <taxon>Ostariophysi</taxon>
        <taxon>Cypriniformes</taxon>
        <taxon>Cyprinidae</taxon>
        <taxon>Labeoninae</taxon>
        <taxon>Labeonini</taxon>
        <taxon>Cirrhinus</taxon>
    </lineage>
</organism>
<reference evidence="2" key="1">
    <citation type="submission" date="2023-08" db="EMBL/GenBank/DDBJ databases">
        <title>Chromosome-level Genome Assembly of mud carp (Cirrhinus molitorella).</title>
        <authorList>
            <person name="Liu H."/>
        </authorList>
    </citation>
    <scope>NUCLEOTIDE SEQUENCE</scope>
    <source>
        <strain evidence="2">Prfri</strain>
        <tissue evidence="2">Muscle</tissue>
    </source>
</reference>
<gene>
    <name evidence="2" type="ORF">Q8A67_003864</name>
</gene>
<dbReference type="Proteomes" id="UP001187343">
    <property type="component" value="Unassembled WGS sequence"/>
</dbReference>
<keyword evidence="3" id="KW-1185">Reference proteome</keyword>
<protein>
    <submittedName>
        <fullName evidence="2">Uncharacterized protein</fullName>
    </submittedName>
</protein>
<evidence type="ECO:0000313" key="2">
    <source>
        <dbReference type="EMBL" id="KAK2911731.1"/>
    </source>
</evidence>
<dbReference type="AlphaFoldDB" id="A0AA88TWQ1"/>
<accession>A0AA88TWQ1</accession>
<evidence type="ECO:0000256" key="1">
    <source>
        <dbReference type="SAM" id="MobiDB-lite"/>
    </source>
</evidence>
<dbReference type="EMBL" id="JAUYZG010000003">
    <property type="protein sequence ID" value="KAK2911731.1"/>
    <property type="molecule type" value="Genomic_DNA"/>
</dbReference>